<dbReference type="GO" id="GO:0022857">
    <property type="term" value="F:transmembrane transporter activity"/>
    <property type="evidence" value="ECO:0007669"/>
    <property type="project" value="InterPro"/>
</dbReference>
<evidence type="ECO:0000256" key="1">
    <source>
        <dbReference type="SAM" id="Phobius"/>
    </source>
</evidence>
<feature type="transmembrane region" description="Helical" evidence="1">
    <location>
        <begin position="114"/>
        <end position="133"/>
    </location>
</feature>
<feature type="transmembrane region" description="Helical" evidence="1">
    <location>
        <begin position="361"/>
        <end position="379"/>
    </location>
</feature>
<feature type="transmembrane region" description="Helical" evidence="1">
    <location>
        <begin position="20"/>
        <end position="38"/>
    </location>
</feature>
<organism evidence="2 3">
    <name type="scientific">Falsigemmobacter intermedius</name>
    <dbReference type="NCBI Taxonomy" id="1553448"/>
    <lineage>
        <taxon>Bacteria</taxon>
        <taxon>Pseudomonadati</taxon>
        <taxon>Pseudomonadota</taxon>
        <taxon>Alphaproteobacteria</taxon>
        <taxon>Rhodobacterales</taxon>
        <taxon>Paracoccaceae</taxon>
        <taxon>Falsigemmobacter</taxon>
    </lineage>
</organism>
<gene>
    <name evidence="2" type="ORF">EP867_15155</name>
</gene>
<comment type="caution">
    <text evidence="2">The sequence shown here is derived from an EMBL/GenBank/DDBJ whole genome shotgun (WGS) entry which is preliminary data.</text>
</comment>
<dbReference type="OrthoDB" id="9807111at2"/>
<feature type="transmembrane region" description="Helical" evidence="1">
    <location>
        <begin position="88"/>
        <end position="107"/>
    </location>
</feature>
<evidence type="ECO:0000313" key="3">
    <source>
        <dbReference type="Proteomes" id="UP000287168"/>
    </source>
</evidence>
<dbReference type="Proteomes" id="UP000287168">
    <property type="component" value="Unassembled WGS sequence"/>
</dbReference>
<keyword evidence="3" id="KW-1185">Reference proteome</keyword>
<dbReference type="GO" id="GO:0005886">
    <property type="term" value="C:plasma membrane"/>
    <property type="evidence" value="ECO:0007669"/>
    <property type="project" value="InterPro"/>
</dbReference>
<feature type="transmembrane region" description="Helical" evidence="1">
    <location>
        <begin position="64"/>
        <end position="82"/>
    </location>
</feature>
<reference evidence="2 3" key="1">
    <citation type="journal article" date="2015" name="Int. J. Syst. Evol. Microbiol.">
        <title>Gemmobacter intermedius sp. nov., isolated from a white stork (Ciconia ciconia).</title>
        <authorList>
            <person name="Kampfer P."/>
            <person name="Jerzak L."/>
            <person name="Wilharm G."/>
            <person name="Golke J."/>
            <person name="Busse H.J."/>
            <person name="Glaeser S.P."/>
        </authorList>
    </citation>
    <scope>NUCLEOTIDE SEQUENCE [LARGE SCALE GENOMIC DNA]</scope>
    <source>
        <strain evidence="2 3">119/4</strain>
    </source>
</reference>
<feature type="transmembrane region" description="Helical" evidence="1">
    <location>
        <begin position="145"/>
        <end position="164"/>
    </location>
</feature>
<dbReference type="AlphaFoldDB" id="A0A444M8S9"/>
<proteinExistence type="predicted"/>
<protein>
    <submittedName>
        <fullName evidence="2">FUSC family protein</fullName>
    </submittedName>
</protein>
<name>A0A444M8S9_9RHOB</name>
<feature type="transmembrane region" description="Helical" evidence="1">
    <location>
        <begin position="441"/>
        <end position="461"/>
    </location>
</feature>
<sequence length="598" mass="63432">MLKPPLSALGFDPARLSMGFRTAIGCCIALFLAHFLGLEHPQWAGMSVWAAAQPLRGQVFEKSAFRFLGTLVGTGVGILLVLLSQIEISLMVTALALWIGLCTWGASLWRGIPAYGVALAGYSASLVALIDVGRPEQVLSLGADRLATVLLGVLVGTLIAQAFAPGRASDGLQGRVRRHVARILRARAGGPLPDAEAQVLLAKLAALDESLDAHGAGSPAGRQALRAARRLVLAGTAMVLEGDAAPPAPRRDLHRIADHLERGRDEAAKLLCQGHPGLDDLRLSLHVLEAAADAPLPVPQHSDPAGAREAGLRAFGAILLFGLAWALSGWAPGAWMLLGLSVMISIFSSFETPVLVMRHVLLGQVIGVCAMLICQMLLWPLVSTAAGQIAMMVPFLLLGPFLSAHRRTVIAAMDFHMVFLLLSQPQIPFVADPLAALAKGLAVVSAPVLAWGLFALIWPAGPVRRLEHLRLAMLADLSSLAASESGGDYAPRSRSRLLLRALPAAAFAQKVTPGDPGLLHRARAMLVLQNGITRLQSLKEAPGREGRAARTALRRLEMLSTAPATALHGLRHIADHAPEELRPLLRPLVPALLRVTQE</sequence>
<evidence type="ECO:0000313" key="2">
    <source>
        <dbReference type="EMBL" id="RWY38872.1"/>
    </source>
</evidence>
<dbReference type="Pfam" id="PF04632">
    <property type="entry name" value="FUSC"/>
    <property type="match status" value="2"/>
</dbReference>
<dbReference type="RefSeq" id="WP_128490327.1">
    <property type="nucleotide sequence ID" value="NZ_JBHLXB010000152.1"/>
</dbReference>
<accession>A0A444M8S9</accession>
<dbReference type="InterPro" id="IPR006726">
    <property type="entry name" value="PHBA_efflux_AaeB/fusaric-R"/>
</dbReference>
<keyword evidence="1" id="KW-0472">Membrane</keyword>
<dbReference type="EMBL" id="SBLC01000028">
    <property type="protein sequence ID" value="RWY38872.1"/>
    <property type="molecule type" value="Genomic_DNA"/>
</dbReference>
<keyword evidence="1" id="KW-0812">Transmembrane</keyword>
<keyword evidence="1" id="KW-1133">Transmembrane helix</keyword>